<reference evidence="1 2" key="1">
    <citation type="journal article" date="2018" name="Front. Plant Sci.">
        <title>Red Clover (Trifolium pratense) and Zigzag Clover (T. medium) - A Picture of Genomic Similarities and Differences.</title>
        <authorList>
            <person name="Dluhosova J."/>
            <person name="Istvanek J."/>
            <person name="Nedelnik J."/>
            <person name="Repkova J."/>
        </authorList>
    </citation>
    <scope>NUCLEOTIDE SEQUENCE [LARGE SCALE GENOMIC DNA]</scope>
    <source>
        <strain evidence="2">cv. 10/8</strain>
        <tissue evidence="1">Leaf</tissue>
    </source>
</reference>
<comment type="caution">
    <text evidence="1">The sequence shown here is derived from an EMBL/GenBank/DDBJ whole genome shotgun (WGS) entry which is preliminary data.</text>
</comment>
<accession>A0A392Q2G4</accession>
<dbReference type="AlphaFoldDB" id="A0A392Q2G4"/>
<evidence type="ECO:0000313" key="2">
    <source>
        <dbReference type="Proteomes" id="UP000265520"/>
    </source>
</evidence>
<protein>
    <submittedName>
        <fullName evidence="1">Uncharacterized protein</fullName>
    </submittedName>
</protein>
<keyword evidence="2" id="KW-1185">Reference proteome</keyword>
<sequence length="90" mass="9954">MDIHILSFIRHFFNSDREQGRSGGSAPTRKGLRGWVVLEGGRSSFNDRRDDVVIGMDEMDGLWFDDVGVGIDDAGAGINVGLRWFNVAGR</sequence>
<name>A0A392Q2G4_9FABA</name>
<proteinExistence type="predicted"/>
<dbReference type="EMBL" id="LXQA010107563">
    <property type="protein sequence ID" value="MCI17910.1"/>
    <property type="molecule type" value="Genomic_DNA"/>
</dbReference>
<dbReference type="Proteomes" id="UP000265520">
    <property type="component" value="Unassembled WGS sequence"/>
</dbReference>
<evidence type="ECO:0000313" key="1">
    <source>
        <dbReference type="EMBL" id="MCI17910.1"/>
    </source>
</evidence>
<organism evidence="1 2">
    <name type="scientific">Trifolium medium</name>
    <dbReference type="NCBI Taxonomy" id="97028"/>
    <lineage>
        <taxon>Eukaryota</taxon>
        <taxon>Viridiplantae</taxon>
        <taxon>Streptophyta</taxon>
        <taxon>Embryophyta</taxon>
        <taxon>Tracheophyta</taxon>
        <taxon>Spermatophyta</taxon>
        <taxon>Magnoliopsida</taxon>
        <taxon>eudicotyledons</taxon>
        <taxon>Gunneridae</taxon>
        <taxon>Pentapetalae</taxon>
        <taxon>rosids</taxon>
        <taxon>fabids</taxon>
        <taxon>Fabales</taxon>
        <taxon>Fabaceae</taxon>
        <taxon>Papilionoideae</taxon>
        <taxon>50 kb inversion clade</taxon>
        <taxon>NPAAA clade</taxon>
        <taxon>Hologalegina</taxon>
        <taxon>IRL clade</taxon>
        <taxon>Trifolieae</taxon>
        <taxon>Trifolium</taxon>
    </lineage>
</organism>